<dbReference type="RefSeq" id="WP_152761991.1">
    <property type="nucleotide sequence ID" value="NZ_WHLY01000002.1"/>
</dbReference>
<evidence type="ECO:0000256" key="1">
    <source>
        <dbReference type="SAM" id="MobiDB-lite"/>
    </source>
</evidence>
<feature type="compositionally biased region" description="Acidic residues" evidence="1">
    <location>
        <begin position="1"/>
        <end position="10"/>
    </location>
</feature>
<name>A0A7C9FSG7_9BACT</name>
<evidence type="ECO:0000313" key="3">
    <source>
        <dbReference type="Proteomes" id="UP000479293"/>
    </source>
</evidence>
<sequence>MNDLDSDNDGINDIIENGDPAITDAEGNGMVEGADNDKDGILGPADTNDGVFGSPNGPAPLNSDNDPLPNFQDLDSDNDSVSDLVESGDPNAVDNSPEDGVVDDSPDTDGDGIQDSVDNAPGTFGDNGSPAPQNTDGADTPDYIDTDSNNDSTNDIVSNGNGGLDGNNDGMVDNPTDPDNDGIANNGGLDEKPTEFGGLSQQAGTPDLTPSVFSNGGTYNVSEQKDIVIVIYNTGDGATSGPVTFELNKLTPSFTIAIDPNATTTNVTAPAATMPPTVNNSEWTFTEQATRYVVTLKDGFSIPAGSNKKIVIQVTATNTPNAAATITARVFNGTGGGETPTTNNSAVYRISINDSNN</sequence>
<proteinExistence type="predicted"/>
<reference evidence="2 3" key="1">
    <citation type="submission" date="2019-10" db="EMBL/GenBank/DDBJ databases">
        <title>Draft Genome Sequence of Cytophagaceae sp. SJW1-29.</title>
        <authorList>
            <person name="Choi A."/>
        </authorList>
    </citation>
    <scope>NUCLEOTIDE SEQUENCE [LARGE SCALE GENOMIC DNA]</scope>
    <source>
        <strain evidence="2 3">SJW1-29</strain>
    </source>
</reference>
<feature type="region of interest" description="Disordered" evidence="1">
    <location>
        <begin position="1"/>
        <end position="211"/>
    </location>
</feature>
<dbReference type="Proteomes" id="UP000479293">
    <property type="component" value="Unassembled WGS sequence"/>
</dbReference>
<organism evidence="2 3">
    <name type="scientific">Salmonirosea aquatica</name>
    <dbReference type="NCBI Taxonomy" id="2654236"/>
    <lineage>
        <taxon>Bacteria</taxon>
        <taxon>Pseudomonadati</taxon>
        <taxon>Bacteroidota</taxon>
        <taxon>Cytophagia</taxon>
        <taxon>Cytophagales</taxon>
        <taxon>Spirosomataceae</taxon>
        <taxon>Salmonirosea</taxon>
    </lineage>
</organism>
<gene>
    <name evidence="2" type="ORF">GBK04_17910</name>
</gene>
<dbReference type="EMBL" id="WHLY01000002">
    <property type="protein sequence ID" value="MPR35172.1"/>
    <property type="molecule type" value="Genomic_DNA"/>
</dbReference>
<evidence type="ECO:0000313" key="2">
    <source>
        <dbReference type="EMBL" id="MPR35172.1"/>
    </source>
</evidence>
<feature type="compositionally biased region" description="Low complexity" evidence="1">
    <location>
        <begin position="146"/>
        <end position="159"/>
    </location>
</feature>
<accession>A0A7C9FSG7</accession>
<protein>
    <submittedName>
        <fullName evidence="2">Uncharacterized protein</fullName>
    </submittedName>
</protein>
<dbReference type="AlphaFoldDB" id="A0A7C9FSG7"/>
<keyword evidence="3" id="KW-1185">Reference proteome</keyword>
<feature type="compositionally biased region" description="Acidic residues" evidence="1">
    <location>
        <begin position="96"/>
        <end position="112"/>
    </location>
</feature>
<comment type="caution">
    <text evidence="2">The sequence shown here is derived from an EMBL/GenBank/DDBJ whole genome shotgun (WGS) entry which is preliminary data.</text>
</comment>